<evidence type="ECO:0000256" key="4">
    <source>
        <dbReference type="ARBA" id="ARBA00023163"/>
    </source>
</evidence>
<dbReference type="EMBL" id="CP000245">
    <property type="protein sequence ID" value="AEG91118.1"/>
    <property type="molecule type" value="Genomic_DNA"/>
</dbReference>
<dbReference type="PRINTS" id="PR00032">
    <property type="entry name" value="HTHARAC"/>
</dbReference>
<dbReference type="Pfam" id="PF02311">
    <property type="entry name" value="AraC_binding"/>
    <property type="match status" value="1"/>
</dbReference>
<proteinExistence type="predicted"/>
<feature type="domain" description="HTH araC/xylS-type" evidence="5">
    <location>
        <begin position="183"/>
        <end position="280"/>
    </location>
</feature>
<organism evidence="6 7">
    <name type="scientific">Ramlibacter tataouinensis (strain ATCC BAA-407 / DSM 14655 / LMG 21543 / TTB310)</name>
    <dbReference type="NCBI Taxonomy" id="365046"/>
    <lineage>
        <taxon>Bacteria</taxon>
        <taxon>Pseudomonadati</taxon>
        <taxon>Pseudomonadota</taxon>
        <taxon>Betaproteobacteria</taxon>
        <taxon>Burkholderiales</taxon>
        <taxon>Comamonadaceae</taxon>
        <taxon>Ramlibacter</taxon>
    </lineage>
</organism>
<dbReference type="AlphaFoldDB" id="F5Y2E4"/>
<name>F5Y2E4_RAMTT</name>
<dbReference type="Gene3D" id="1.10.10.60">
    <property type="entry name" value="Homeodomain-like"/>
    <property type="match status" value="2"/>
</dbReference>
<dbReference type="InterPro" id="IPR050204">
    <property type="entry name" value="AraC_XylS_family_regulators"/>
</dbReference>
<sequence>MYSCCMQPQQADPHDWARFQPGPVGGVTLMRAHFTRHTFERHSHETYSIGLTTSGVQAFHCRGALHASVPGRLILFNPDEAHDGQRGAPEGFGYSILYVPAEVVAQCRDPDAAIDVPRHFARPVVHDPLLARLYREASAAGAWAGESLRAEELMRQLLTGVLRRHGDGGWTDAARRAGQARMERVREYLWAHHARDLTVQELAGVAGLSRAHLTRAFSAHFGVPPHVHLNAVRLHRAQALLLAGRPLAEVALACGFADQSHFSRRFKGSFGVAPGRWLRQMLG</sequence>
<dbReference type="Proteomes" id="UP000008385">
    <property type="component" value="Chromosome"/>
</dbReference>
<reference evidence="6 7" key="2">
    <citation type="journal article" date="2011" name="PLoS ONE">
        <title>The Cyst-Dividing Bacterium Ramlibacter tataouinensis TTB310 Genome Reveals a Well-Stocked Toolbox for Adaptation to a Desert Environment.</title>
        <authorList>
            <person name="De Luca G."/>
            <person name="Barakat M."/>
            <person name="Ortet P."/>
            <person name="Fochesato S."/>
            <person name="Jourlin-Castelli C."/>
            <person name="Ansaldi M."/>
            <person name="Py B."/>
            <person name="Fichant G."/>
            <person name="Coutinho P.M."/>
            <person name="Voulhoux R."/>
            <person name="Bastien O."/>
            <person name="Marechal E."/>
            <person name="Henrissat B."/>
            <person name="Quentin Y."/>
            <person name="Noirot P."/>
            <person name="Filloux A."/>
            <person name="Mejean V."/>
            <person name="Dubow M.S."/>
            <person name="Barras F."/>
            <person name="Barbe V."/>
            <person name="Weissenbach J."/>
            <person name="Mihalcescu I."/>
            <person name="Vermeglio A."/>
            <person name="Achouak W."/>
            <person name="Heulin T."/>
        </authorList>
    </citation>
    <scope>NUCLEOTIDE SEQUENCE [LARGE SCALE GENOMIC DNA]</scope>
    <source>
        <strain evidence="7">ATCC BAA-407 / DSM 14655 / LMG 21543 / TTB310</strain>
    </source>
</reference>
<dbReference type="PANTHER" id="PTHR46796">
    <property type="entry name" value="HTH-TYPE TRANSCRIPTIONAL ACTIVATOR RHAS-RELATED"/>
    <property type="match status" value="1"/>
</dbReference>
<keyword evidence="4" id="KW-0804">Transcription</keyword>
<dbReference type="Pfam" id="PF12833">
    <property type="entry name" value="HTH_18"/>
    <property type="match status" value="1"/>
</dbReference>
<evidence type="ECO:0000256" key="2">
    <source>
        <dbReference type="ARBA" id="ARBA00023125"/>
    </source>
</evidence>
<evidence type="ECO:0000259" key="5">
    <source>
        <dbReference type="PROSITE" id="PS01124"/>
    </source>
</evidence>
<dbReference type="InterPro" id="IPR003313">
    <property type="entry name" value="AraC-bd"/>
</dbReference>
<dbReference type="PANTHER" id="PTHR46796:SF2">
    <property type="entry name" value="TRANSCRIPTIONAL REGULATORY PROTEIN"/>
    <property type="match status" value="1"/>
</dbReference>
<dbReference type="KEGG" id="rta:Rta_00580"/>
<dbReference type="STRING" id="365046.Rta_00580"/>
<keyword evidence="3" id="KW-0010">Activator</keyword>
<evidence type="ECO:0000256" key="3">
    <source>
        <dbReference type="ARBA" id="ARBA00023159"/>
    </source>
</evidence>
<dbReference type="InterPro" id="IPR009057">
    <property type="entry name" value="Homeodomain-like_sf"/>
</dbReference>
<evidence type="ECO:0000256" key="1">
    <source>
        <dbReference type="ARBA" id="ARBA00023015"/>
    </source>
</evidence>
<evidence type="ECO:0000313" key="7">
    <source>
        <dbReference type="Proteomes" id="UP000008385"/>
    </source>
</evidence>
<dbReference type="InterPro" id="IPR020449">
    <property type="entry name" value="Tscrpt_reg_AraC-type_HTH"/>
</dbReference>
<dbReference type="PATRIC" id="fig|365046.3.peg.61"/>
<evidence type="ECO:0000313" key="6">
    <source>
        <dbReference type="EMBL" id="AEG91118.1"/>
    </source>
</evidence>
<gene>
    <name evidence="6" type="ordered locus">Rta_00580</name>
</gene>
<protein>
    <submittedName>
        <fullName evidence="6">Transcriptional regulator, AraC family-like protein</fullName>
    </submittedName>
</protein>
<dbReference type="PROSITE" id="PS01124">
    <property type="entry name" value="HTH_ARAC_FAMILY_2"/>
    <property type="match status" value="1"/>
</dbReference>
<dbReference type="SUPFAM" id="SSF46689">
    <property type="entry name" value="Homeodomain-like"/>
    <property type="match status" value="2"/>
</dbReference>
<dbReference type="SUPFAM" id="SSF51215">
    <property type="entry name" value="Regulatory protein AraC"/>
    <property type="match status" value="1"/>
</dbReference>
<reference evidence="7" key="1">
    <citation type="submission" date="2006-01" db="EMBL/GenBank/DDBJ databases">
        <title>Genome of the cyst-dividing bacterium Ramlibacter tataouinensis.</title>
        <authorList>
            <person name="Barakat M."/>
            <person name="Ortet P."/>
            <person name="De Luca G."/>
            <person name="Jourlin-Castelli C."/>
            <person name="Ansaldi M."/>
            <person name="Py B."/>
            <person name="Fichant G."/>
            <person name="Coutinho P."/>
            <person name="Voulhoux R."/>
            <person name="Bastien O."/>
            <person name="Roy S."/>
            <person name="Marechal E."/>
            <person name="Henrissat B."/>
            <person name="Quentin Y."/>
            <person name="Noirot P."/>
            <person name="Filloux A."/>
            <person name="Mejean V."/>
            <person name="DuBow M."/>
            <person name="Barras F."/>
            <person name="Heulin T."/>
        </authorList>
    </citation>
    <scope>NUCLEOTIDE SEQUENCE [LARGE SCALE GENOMIC DNA]</scope>
    <source>
        <strain evidence="7">ATCC BAA-407 / DSM 14655 / LMG 21543 / TTB310</strain>
    </source>
</reference>
<dbReference type="InterPro" id="IPR037923">
    <property type="entry name" value="HTH-like"/>
</dbReference>
<dbReference type="GO" id="GO:0043565">
    <property type="term" value="F:sequence-specific DNA binding"/>
    <property type="evidence" value="ECO:0007669"/>
    <property type="project" value="InterPro"/>
</dbReference>
<dbReference type="HOGENOM" id="CLU_000445_88_16_4"/>
<accession>F5Y2E4</accession>
<keyword evidence="7" id="KW-1185">Reference proteome</keyword>
<keyword evidence="2" id="KW-0238">DNA-binding</keyword>
<dbReference type="InterPro" id="IPR018060">
    <property type="entry name" value="HTH_AraC"/>
</dbReference>
<keyword evidence="1" id="KW-0805">Transcription regulation</keyword>
<dbReference type="eggNOG" id="COG2207">
    <property type="taxonomic scope" value="Bacteria"/>
</dbReference>
<dbReference type="SMART" id="SM00342">
    <property type="entry name" value="HTH_ARAC"/>
    <property type="match status" value="1"/>
</dbReference>
<dbReference type="GO" id="GO:0003700">
    <property type="term" value="F:DNA-binding transcription factor activity"/>
    <property type="evidence" value="ECO:0007669"/>
    <property type="project" value="InterPro"/>
</dbReference>